<keyword evidence="2" id="KW-1185">Reference proteome</keyword>
<name>A0A927MWS4_9ACTN</name>
<protein>
    <submittedName>
        <fullName evidence="1">Uncharacterized protein YndB with AHSA1/START domain</fullName>
    </submittedName>
</protein>
<sequence length="166" mass="17831">MDLHRETTYAADPAAVFAMLTNEGFIRYRAKAAHAVRYDVTVEPRGAGARTTTRQSLPADVPDFVRKLVGEHIDLEEVIDWGPPGPDNSRSGELRLTVTNAPVSMRGTIQLVPESGGSATRQIVDAELKASVPLIGRKIEEAAAPAVVAGLDGMEEIGRSWLAGDR</sequence>
<dbReference type="EMBL" id="JADBEM010000001">
    <property type="protein sequence ID" value="MBE1607886.1"/>
    <property type="molecule type" value="Genomic_DNA"/>
</dbReference>
<dbReference type="SUPFAM" id="SSF55961">
    <property type="entry name" value="Bet v1-like"/>
    <property type="match status" value="1"/>
</dbReference>
<dbReference type="AlphaFoldDB" id="A0A927MWS4"/>
<evidence type="ECO:0000313" key="2">
    <source>
        <dbReference type="Proteomes" id="UP000638648"/>
    </source>
</evidence>
<proteinExistence type="predicted"/>
<accession>A0A927MWS4</accession>
<organism evidence="1 2">
    <name type="scientific">Actinopolymorpha pittospori</name>
    <dbReference type="NCBI Taxonomy" id="648752"/>
    <lineage>
        <taxon>Bacteria</taxon>
        <taxon>Bacillati</taxon>
        <taxon>Actinomycetota</taxon>
        <taxon>Actinomycetes</taxon>
        <taxon>Propionibacteriales</taxon>
        <taxon>Actinopolymorphaceae</taxon>
        <taxon>Actinopolymorpha</taxon>
    </lineage>
</organism>
<dbReference type="Proteomes" id="UP000638648">
    <property type="component" value="Unassembled WGS sequence"/>
</dbReference>
<dbReference type="Pfam" id="PF10698">
    <property type="entry name" value="DUF2505"/>
    <property type="match status" value="1"/>
</dbReference>
<reference evidence="1" key="1">
    <citation type="submission" date="2020-10" db="EMBL/GenBank/DDBJ databases">
        <title>Sequencing the genomes of 1000 actinobacteria strains.</title>
        <authorList>
            <person name="Klenk H.-P."/>
        </authorList>
    </citation>
    <scope>NUCLEOTIDE SEQUENCE</scope>
    <source>
        <strain evidence="1">DSM 45354</strain>
    </source>
</reference>
<gene>
    <name evidence="1" type="ORF">HEB94_004734</name>
</gene>
<dbReference type="InterPro" id="IPR019639">
    <property type="entry name" value="DUF2505"/>
</dbReference>
<dbReference type="RefSeq" id="WP_192751758.1">
    <property type="nucleotide sequence ID" value="NZ_BAABJL010000040.1"/>
</dbReference>
<comment type="caution">
    <text evidence="1">The sequence shown here is derived from an EMBL/GenBank/DDBJ whole genome shotgun (WGS) entry which is preliminary data.</text>
</comment>
<evidence type="ECO:0000313" key="1">
    <source>
        <dbReference type="EMBL" id="MBE1607886.1"/>
    </source>
</evidence>